<keyword evidence="1" id="KW-0805">Transcription regulation</keyword>
<feature type="modified residue" description="4-aspartylphosphate" evidence="4">
    <location>
        <position position="55"/>
    </location>
</feature>
<feature type="domain" description="Response regulatory" evidence="6">
    <location>
        <begin position="3"/>
        <end position="120"/>
    </location>
</feature>
<protein>
    <submittedName>
        <fullName evidence="7">Response regulator</fullName>
    </submittedName>
</protein>
<dbReference type="EMBL" id="JAAAMV010000005">
    <property type="protein sequence ID" value="NBD24230.1"/>
    <property type="molecule type" value="Genomic_DNA"/>
</dbReference>
<evidence type="ECO:0000256" key="4">
    <source>
        <dbReference type="PROSITE-ProRule" id="PRU00169"/>
    </source>
</evidence>
<dbReference type="SMART" id="SM00342">
    <property type="entry name" value="HTH_ARAC"/>
    <property type="match status" value="1"/>
</dbReference>
<keyword evidence="4" id="KW-0597">Phosphoprotein</keyword>
<dbReference type="InterPro" id="IPR018062">
    <property type="entry name" value="HTH_AraC-typ_CS"/>
</dbReference>
<dbReference type="PROSITE" id="PS50110">
    <property type="entry name" value="RESPONSE_REGULATORY"/>
    <property type="match status" value="1"/>
</dbReference>
<evidence type="ECO:0000256" key="3">
    <source>
        <dbReference type="ARBA" id="ARBA00023163"/>
    </source>
</evidence>
<name>A0ABW9XNN7_9BACL</name>
<dbReference type="Gene3D" id="1.10.10.60">
    <property type="entry name" value="Homeodomain-like"/>
    <property type="match status" value="2"/>
</dbReference>
<dbReference type="InterPro" id="IPR001789">
    <property type="entry name" value="Sig_transdc_resp-reg_receiver"/>
</dbReference>
<dbReference type="PROSITE" id="PS00041">
    <property type="entry name" value="HTH_ARAC_FAMILY_1"/>
    <property type="match status" value="1"/>
</dbReference>
<gene>
    <name evidence="7" type="ORF">GT019_10115</name>
</gene>
<dbReference type="PRINTS" id="PR00032">
    <property type="entry name" value="HTHARAC"/>
</dbReference>
<keyword evidence="8" id="KW-1185">Reference proteome</keyword>
<dbReference type="InterPro" id="IPR018060">
    <property type="entry name" value="HTH_AraC"/>
</dbReference>
<dbReference type="Pfam" id="PF12833">
    <property type="entry name" value="HTH_18"/>
    <property type="match status" value="1"/>
</dbReference>
<dbReference type="InterPro" id="IPR011006">
    <property type="entry name" value="CheY-like_superfamily"/>
</dbReference>
<evidence type="ECO:0000256" key="1">
    <source>
        <dbReference type="ARBA" id="ARBA00023015"/>
    </source>
</evidence>
<organism evidence="7 8">
    <name type="scientific">Paenibacillus glycinis</name>
    <dbReference type="NCBI Taxonomy" id="2697035"/>
    <lineage>
        <taxon>Bacteria</taxon>
        <taxon>Bacillati</taxon>
        <taxon>Bacillota</taxon>
        <taxon>Bacilli</taxon>
        <taxon>Bacillales</taxon>
        <taxon>Paenibacillaceae</taxon>
        <taxon>Paenibacillus</taxon>
    </lineage>
</organism>
<dbReference type="PANTHER" id="PTHR43280:SF28">
    <property type="entry name" value="HTH-TYPE TRANSCRIPTIONAL ACTIVATOR RHAS"/>
    <property type="match status" value="1"/>
</dbReference>
<keyword evidence="2" id="KW-0238">DNA-binding</keyword>
<dbReference type="SMART" id="SM00448">
    <property type="entry name" value="REC"/>
    <property type="match status" value="1"/>
</dbReference>
<evidence type="ECO:0000256" key="2">
    <source>
        <dbReference type="ARBA" id="ARBA00023125"/>
    </source>
</evidence>
<comment type="caution">
    <text evidence="7">The sequence shown here is derived from an EMBL/GenBank/DDBJ whole genome shotgun (WGS) entry which is preliminary data.</text>
</comment>
<dbReference type="Pfam" id="PF00072">
    <property type="entry name" value="Response_reg"/>
    <property type="match status" value="1"/>
</dbReference>
<dbReference type="SUPFAM" id="SSF52172">
    <property type="entry name" value="CheY-like"/>
    <property type="match status" value="1"/>
</dbReference>
<evidence type="ECO:0000259" key="5">
    <source>
        <dbReference type="PROSITE" id="PS01124"/>
    </source>
</evidence>
<dbReference type="Gene3D" id="3.40.50.2300">
    <property type="match status" value="1"/>
</dbReference>
<dbReference type="InterPro" id="IPR009057">
    <property type="entry name" value="Homeodomain-like_sf"/>
</dbReference>
<dbReference type="RefSeq" id="WP_161743032.1">
    <property type="nucleotide sequence ID" value="NZ_JAAAMV010000005.1"/>
</dbReference>
<dbReference type="PROSITE" id="PS01124">
    <property type="entry name" value="HTH_ARAC_FAMILY_2"/>
    <property type="match status" value="1"/>
</dbReference>
<accession>A0ABW9XNN7</accession>
<dbReference type="InterPro" id="IPR020449">
    <property type="entry name" value="Tscrpt_reg_AraC-type_HTH"/>
</dbReference>
<feature type="domain" description="HTH araC/xylS-type" evidence="5">
    <location>
        <begin position="429"/>
        <end position="527"/>
    </location>
</feature>
<evidence type="ECO:0000313" key="7">
    <source>
        <dbReference type="EMBL" id="NBD24230.1"/>
    </source>
</evidence>
<dbReference type="SUPFAM" id="SSF46689">
    <property type="entry name" value="Homeodomain-like"/>
    <property type="match status" value="2"/>
</dbReference>
<proteinExistence type="predicted"/>
<dbReference type="PANTHER" id="PTHR43280">
    <property type="entry name" value="ARAC-FAMILY TRANSCRIPTIONAL REGULATOR"/>
    <property type="match status" value="1"/>
</dbReference>
<keyword evidence="3" id="KW-0804">Transcription</keyword>
<reference evidence="7 8" key="1">
    <citation type="submission" date="2020-01" db="EMBL/GenBank/DDBJ databases">
        <title>Paenibacillus soybeanensis sp. nov. isolated from the nodules of soybean (Glycine max(L.) Merr).</title>
        <authorList>
            <person name="Wang H."/>
        </authorList>
    </citation>
    <scope>NUCLEOTIDE SEQUENCE [LARGE SCALE GENOMIC DNA]</scope>
    <source>
        <strain evidence="7 8">T1</strain>
    </source>
</reference>
<dbReference type="CDD" id="cd17536">
    <property type="entry name" value="REC_YesN-like"/>
    <property type="match status" value="1"/>
</dbReference>
<evidence type="ECO:0000259" key="6">
    <source>
        <dbReference type="PROSITE" id="PS50110"/>
    </source>
</evidence>
<dbReference type="Proteomes" id="UP000665561">
    <property type="component" value="Unassembled WGS sequence"/>
</dbReference>
<evidence type="ECO:0000313" key="8">
    <source>
        <dbReference type="Proteomes" id="UP000665561"/>
    </source>
</evidence>
<sequence length="537" mass="59376">MLKVMVVDDEPWGRKSVSKMIGELALGAEVVAEARNGAEALALIPISKPQIIVTDMNMPVMNGQRFLEELYHRHNEIKVIVISGHSQYEYMKAAVTFQACEYVLKPVSLAELKNAMVKAMELSRNHLSAQERRKFAGEMRQLRAETFLQHVTARRISNASDIVSQSAELLPAPVNPGYRLAVCMLRRFRELSETKFHGNSDLLMYSVENMLREIMGDGAAIVYKSDDRTRLCVLLPEPAYGLHRIRELLSPFHEAVSRMLESGVAAGLSDARERLDELPEAFEEANERLRAGPLREAGFSLDAGNGPREAGAGQSPEVLSGFDAKLLQQSLAAGQGAHARRLLGELRSRIEAAPGLTIRSAQRELRRLVDLVVGELGGLGHADPAVFGQPGIDGVLSEDGLRGFVEALTAAIDEQLGSRSSPEAASPVREIAAYLDAHYFEDISLIDVATRYHMDASHLSKQFKAVTGENFIEYVTRKRMEKACALLRSSALKINDISELVGYENQRYFSQVFKKFTGRTPSEYRDEEAGPPPDAKN</sequence>